<dbReference type="GO" id="GO:0030687">
    <property type="term" value="C:preribosome, large subunit precursor"/>
    <property type="evidence" value="ECO:0007669"/>
    <property type="project" value="TreeGrafter"/>
</dbReference>
<evidence type="ECO:0000259" key="1">
    <source>
        <dbReference type="Pfam" id="PF17777"/>
    </source>
</evidence>
<dbReference type="InterPro" id="IPR040637">
    <property type="entry name" value="Ribosomal_uL10-like_insert"/>
</dbReference>
<reference evidence="2" key="1">
    <citation type="submission" date="2019-05" db="EMBL/GenBank/DDBJ databases">
        <title>Annotation for the trematode Fasciolopsis buski.</title>
        <authorList>
            <person name="Choi Y.-J."/>
        </authorList>
    </citation>
    <scope>NUCLEOTIDE SEQUENCE</scope>
    <source>
        <strain evidence="2">HT</strain>
        <tissue evidence="2">Whole worm</tissue>
    </source>
</reference>
<dbReference type="Pfam" id="PF17777">
    <property type="entry name" value="RL10P_insert"/>
    <property type="match status" value="1"/>
</dbReference>
<dbReference type="GO" id="GO:0005730">
    <property type="term" value="C:nucleolus"/>
    <property type="evidence" value="ECO:0007669"/>
    <property type="project" value="TreeGrafter"/>
</dbReference>
<name>A0A8E0RMY8_9TREM</name>
<dbReference type="AlphaFoldDB" id="A0A8E0RMY8"/>
<evidence type="ECO:0000313" key="2">
    <source>
        <dbReference type="EMBL" id="KAA0186780.1"/>
    </source>
</evidence>
<dbReference type="OrthoDB" id="6271079at2759"/>
<dbReference type="InterPro" id="IPR043164">
    <property type="entry name" value="Ribosomal_uL10-like_insert_sf"/>
</dbReference>
<dbReference type="EMBL" id="LUCM01009576">
    <property type="protein sequence ID" value="KAA0186780.1"/>
    <property type="molecule type" value="Genomic_DNA"/>
</dbReference>
<feature type="domain" description="Large ribosomal subunit protein uL10-like insertion" evidence="1">
    <location>
        <begin position="28"/>
        <end position="88"/>
    </location>
</feature>
<dbReference type="PANTHER" id="PTHR45841">
    <property type="entry name" value="MRNA TURNOVER PROTEIN 4 MRTO4"/>
    <property type="match status" value="1"/>
</dbReference>
<organism evidence="2 3">
    <name type="scientific">Fasciolopsis buskii</name>
    <dbReference type="NCBI Taxonomy" id="27845"/>
    <lineage>
        <taxon>Eukaryota</taxon>
        <taxon>Metazoa</taxon>
        <taxon>Spiralia</taxon>
        <taxon>Lophotrochozoa</taxon>
        <taxon>Platyhelminthes</taxon>
        <taxon>Trematoda</taxon>
        <taxon>Digenea</taxon>
        <taxon>Plagiorchiida</taxon>
        <taxon>Echinostomata</taxon>
        <taxon>Echinostomatoidea</taxon>
        <taxon>Fasciolidae</taxon>
        <taxon>Fasciolopsis</taxon>
    </lineage>
</organism>
<comment type="caution">
    <text evidence="2">The sequence shown here is derived from an EMBL/GenBank/DDBJ whole genome shotgun (WGS) entry which is preliminary data.</text>
</comment>
<keyword evidence="3" id="KW-1185">Reference proteome</keyword>
<evidence type="ECO:0000313" key="3">
    <source>
        <dbReference type="Proteomes" id="UP000728185"/>
    </source>
</evidence>
<gene>
    <name evidence="2" type="ORF">FBUS_02970</name>
</gene>
<dbReference type="GO" id="GO:0006364">
    <property type="term" value="P:rRNA processing"/>
    <property type="evidence" value="ECO:0007669"/>
    <property type="project" value="TreeGrafter"/>
</dbReference>
<dbReference type="InterPro" id="IPR051742">
    <property type="entry name" value="Ribosome_Assembly_uL10"/>
</dbReference>
<dbReference type="GO" id="GO:0042273">
    <property type="term" value="P:ribosomal large subunit biogenesis"/>
    <property type="evidence" value="ECO:0007669"/>
    <property type="project" value="TreeGrafter"/>
</dbReference>
<dbReference type="GO" id="GO:0003723">
    <property type="term" value="F:RNA binding"/>
    <property type="evidence" value="ECO:0007669"/>
    <property type="project" value="TreeGrafter"/>
</dbReference>
<sequence length="160" mass="18020">MPASRRDRKVDLTRVGRKPTKKAIQIDKVTLIAGALSKFPHTMEPYLRQLGLPVKLVRGVVHLTSNFKVCDKDEVLQPEQCRILKLFDLELTEFRANLIASWSAEAGVTNLEDTDSFEAITSLPESVNVVCRKLDDGQFYFIPEVDASSGVEEKPEDMEQ</sequence>
<dbReference type="Gene3D" id="3.90.105.20">
    <property type="match status" value="1"/>
</dbReference>
<protein>
    <submittedName>
        <fullName evidence="2">mRNA turnover protein 4 protein</fullName>
    </submittedName>
</protein>
<dbReference type="PANTHER" id="PTHR45841:SF1">
    <property type="entry name" value="MRNA TURNOVER PROTEIN 4 HOMOLOG"/>
    <property type="match status" value="1"/>
</dbReference>
<accession>A0A8E0RMY8</accession>
<dbReference type="Proteomes" id="UP000728185">
    <property type="component" value="Unassembled WGS sequence"/>
</dbReference>
<proteinExistence type="predicted"/>
<dbReference type="GO" id="GO:0000956">
    <property type="term" value="P:nuclear-transcribed mRNA catabolic process"/>
    <property type="evidence" value="ECO:0007669"/>
    <property type="project" value="TreeGrafter"/>
</dbReference>